<organism evidence="2">
    <name type="scientific">bioreactor metagenome</name>
    <dbReference type="NCBI Taxonomy" id="1076179"/>
    <lineage>
        <taxon>unclassified sequences</taxon>
        <taxon>metagenomes</taxon>
        <taxon>ecological metagenomes</taxon>
    </lineage>
</organism>
<proteinExistence type="predicted"/>
<dbReference type="AlphaFoldDB" id="A0A644VSG7"/>
<evidence type="ECO:0000256" key="1">
    <source>
        <dbReference type="SAM" id="MobiDB-lite"/>
    </source>
</evidence>
<evidence type="ECO:0008006" key="3">
    <source>
        <dbReference type="Google" id="ProtNLM"/>
    </source>
</evidence>
<accession>A0A644VSG7</accession>
<gene>
    <name evidence="2" type="ORF">SDC9_39590</name>
</gene>
<sequence length="85" mass="8478">MPGLDGTGPRGMGSMTGRGFGKCRGTGQTNGVVSIEQAPYGAVQPGESQTQSAVRAPFYGAGRGGIPCGCGNGRRFGGGRGCRRG</sequence>
<evidence type="ECO:0000313" key="2">
    <source>
        <dbReference type="EMBL" id="MPL93462.1"/>
    </source>
</evidence>
<reference evidence="2" key="1">
    <citation type="submission" date="2019-08" db="EMBL/GenBank/DDBJ databases">
        <authorList>
            <person name="Kucharzyk K."/>
            <person name="Murdoch R.W."/>
            <person name="Higgins S."/>
            <person name="Loffler F."/>
        </authorList>
    </citation>
    <scope>NUCLEOTIDE SEQUENCE</scope>
</reference>
<feature type="region of interest" description="Disordered" evidence="1">
    <location>
        <begin position="1"/>
        <end position="28"/>
    </location>
</feature>
<dbReference type="EMBL" id="VSSQ01000392">
    <property type="protein sequence ID" value="MPL93462.1"/>
    <property type="molecule type" value="Genomic_DNA"/>
</dbReference>
<name>A0A644VSG7_9ZZZZ</name>
<feature type="compositionally biased region" description="Gly residues" evidence="1">
    <location>
        <begin position="1"/>
        <end position="24"/>
    </location>
</feature>
<comment type="caution">
    <text evidence="2">The sequence shown here is derived from an EMBL/GenBank/DDBJ whole genome shotgun (WGS) entry which is preliminary data.</text>
</comment>
<protein>
    <recommendedName>
        <fullName evidence="3">DUF5320 domain-containing protein</fullName>
    </recommendedName>
</protein>